<dbReference type="InterPro" id="IPR011623">
    <property type="entry name" value="7TMR_DISM_rcpt_extracell_dom1"/>
</dbReference>
<dbReference type="InterPro" id="IPR036890">
    <property type="entry name" value="HATPase_C_sf"/>
</dbReference>
<evidence type="ECO:0000256" key="7">
    <source>
        <dbReference type="SAM" id="Phobius"/>
    </source>
</evidence>
<keyword evidence="6" id="KW-0175">Coiled coil</keyword>
<dbReference type="AlphaFoldDB" id="A0AAE3QPR1"/>
<comment type="caution">
    <text evidence="9">The sequence shown here is derived from an EMBL/GenBank/DDBJ whole genome shotgun (WGS) entry which is preliminary data.</text>
</comment>
<evidence type="ECO:0000256" key="4">
    <source>
        <dbReference type="ARBA" id="ARBA00022777"/>
    </source>
</evidence>
<evidence type="ECO:0000256" key="6">
    <source>
        <dbReference type="SAM" id="Coils"/>
    </source>
</evidence>
<feature type="domain" description="Histidine kinase" evidence="8">
    <location>
        <begin position="518"/>
        <end position="730"/>
    </location>
</feature>
<evidence type="ECO:0000256" key="1">
    <source>
        <dbReference type="ARBA" id="ARBA00000085"/>
    </source>
</evidence>
<feature type="transmembrane region" description="Helical" evidence="7">
    <location>
        <begin position="326"/>
        <end position="345"/>
    </location>
</feature>
<comment type="catalytic activity">
    <reaction evidence="1">
        <text>ATP + protein L-histidine = ADP + protein N-phospho-L-histidine.</text>
        <dbReference type="EC" id="2.7.13.3"/>
    </reaction>
</comment>
<keyword evidence="4" id="KW-0418">Kinase</keyword>
<feature type="transmembrane region" description="Helical" evidence="7">
    <location>
        <begin position="267"/>
        <end position="288"/>
    </location>
</feature>
<dbReference type="InterPro" id="IPR004358">
    <property type="entry name" value="Sig_transdc_His_kin-like_C"/>
</dbReference>
<dbReference type="SUPFAM" id="SSF55874">
    <property type="entry name" value="ATPase domain of HSP90 chaperone/DNA topoisomerase II/histidine kinase"/>
    <property type="match status" value="1"/>
</dbReference>
<organism evidence="9 10">
    <name type="scientific">Xanthocytophaga flava</name>
    <dbReference type="NCBI Taxonomy" id="3048013"/>
    <lineage>
        <taxon>Bacteria</taxon>
        <taxon>Pseudomonadati</taxon>
        <taxon>Bacteroidota</taxon>
        <taxon>Cytophagia</taxon>
        <taxon>Cytophagales</taxon>
        <taxon>Rhodocytophagaceae</taxon>
        <taxon>Xanthocytophaga</taxon>
    </lineage>
</organism>
<dbReference type="PANTHER" id="PTHR43711:SF1">
    <property type="entry name" value="HISTIDINE KINASE 1"/>
    <property type="match status" value="1"/>
</dbReference>
<dbReference type="PRINTS" id="PR00344">
    <property type="entry name" value="BCTRLSENSOR"/>
</dbReference>
<keyword evidence="7" id="KW-0472">Membrane</keyword>
<feature type="transmembrane region" description="Helical" evidence="7">
    <location>
        <begin position="300"/>
        <end position="320"/>
    </location>
</feature>
<dbReference type="GO" id="GO:0000155">
    <property type="term" value="F:phosphorelay sensor kinase activity"/>
    <property type="evidence" value="ECO:0007669"/>
    <property type="project" value="InterPro"/>
</dbReference>
<dbReference type="PROSITE" id="PS50109">
    <property type="entry name" value="HIS_KIN"/>
    <property type="match status" value="1"/>
</dbReference>
<dbReference type="CDD" id="cd00075">
    <property type="entry name" value="HATPase"/>
    <property type="match status" value="1"/>
</dbReference>
<feature type="transmembrane region" description="Helical" evidence="7">
    <location>
        <begin position="382"/>
        <end position="402"/>
    </location>
</feature>
<gene>
    <name evidence="9" type="ORF">QNI16_21110</name>
</gene>
<dbReference type="PANTHER" id="PTHR43711">
    <property type="entry name" value="TWO-COMPONENT HISTIDINE KINASE"/>
    <property type="match status" value="1"/>
</dbReference>
<keyword evidence="5" id="KW-0902">Two-component regulatory system</keyword>
<dbReference type="Gene3D" id="1.10.287.130">
    <property type="match status" value="1"/>
</dbReference>
<dbReference type="Gene3D" id="3.30.565.10">
    <property type="entry name" value="Histidine kinase-like ATPase, C-terminal domain"/>
    <property type="match status" value="1"/>
</dbReference>
<dbReference type="InterPro" id="IPR050736">
    <property type="entry name" value="Sensor_HK_Regulatory"/>
</dbReference>
<keyword evidence="7" id="KW-1133">Transmembrane helix</keyword>
<protein>
    <recommendedName>
        <fullName evidence="2">histidine kinase</fullName>
        <ecNumber evidence="2">2.7.13.3</ecNumber>
    </recommendedName>
</protein>
<sequence>MKAFFLLSEAICIRAWRLCIVIIVIMGMPVNAQYSLSILSLKKDQTRYFIADHVQILLPSINLSDTALDLKTLTNQRFIPFSSLSASEQTALSRRSVHWIRFQLYNTDSLHTTFVLNVPSAQTLLYIPTSDQKYKISYPLTKENASIGLEDMHRFELLYREQTTLYLRLEITKPSSTSLLVRSIKNSKLYPEIEYQNRYAISMARQALFYGAMLVMLLYNLFVYVSLRQSTYLLFASFLLSLCIYISANSGYLYIFWLENFPKLDTYLKFCSAPVTLFVYIAFSCSYLERKYATWLHKISNGLLIAFLLNIGLILLGYWYEGRMMSIILTLISIPFLIYLSINALHRGYSPAWYFLTANLIFLISCLIYAGQQLLESTIPWASYGIQIGAVLQVSIFSMGLVKRIDWIQNQLLLQIAENQRLEQSTIDEREQLILQKNKELEEKILKRTAQITEQKEEIEAQNTQLAQANETLLELQGTISLQNQQLAETNSQLEYIVEERTNKLKQAVQELDTFIYRTSHDIRGPLARLLGLCLVANIDVKDTTALDYFEKLYYQALHLDSILTRLSVAYEINQSEIHIIPINFNKLQDDLLNKVIFVDNFGRVDFQIEVDNNLYFESDYNVLLFMLSHLTENAIKFQDLKQKEPYVKICIQAVDHKLVIQITDNGIGIPASDVPYIFDMFSKAADKYRNTGMGLFMVKRAAAKLNGTVSLVESSSGLTQFQVVIPCKNIPIPTL</sequence>
<proteinExistence type="predicted"/>
<dbReference type="InterPro" id="IPR005467">
    <property type="entry name" value="His_kinase_dom"/>
</dbReference>
<dbReference type="RefSeq" id="WP_313982494.1">
    <property type="nucleotide sequence ID" value="NZ_JASJOS010000009.1"/>
</dbReference>
<dbReference type="SUPFAM" id="SSF47384">
    <property type="entry name" value="Homodimeric domain of signal transducing histidine kinase"/>
    <property type="match status" value="1"/>
</dbReference>
<keyword evidence="7" id="KW-0812">Transmembrane</keyword>
<name>A0AAE3QPR1_9BACT</name>
<dbReference type="InterPro" id="IPR036097">
    <property type="entry name" value="HisK_dim/P_sf"/>
</dbReference>
<feature type="transmembrane region" description="Helical" evidence="7">
    <location>
        <begin position="352"/>
        <end position="370"/>
    </location>
</feature>
<reference evidence="9" key="1">
    <citation type="submission" date="2023-05" db="EMBL/GenBank/DDBJ databases">
        <authorList>
            <person name="Zhang X."/>
        </authorList>
    </citation>
    <scope>NUCLEOTIDE SEQUENCE</scope>
    <source>
        <strain evidence="9">YF14B1</strain>
    </source>
</reference>
<dbReference type="EMBL" id="JASJOS010000009">
    <property type="protein sequence ID" value="MDJ1483015.1"/>
    <property type="molecule type" value="Genomic_DNA"/>
</dbReference>
<dbReference type="Pfam" id="PF02518">
    <property type="entry name" value="HATPase_c"/>
    <property type="match status" value="1"/>
</dbReference>
<evidence type="ECO:0000256" key="5">
    <source>
        <dbReference type="ARBA" id="ARBA00023012"/>
    </source>
</evidence>
<dbReference type="InterPro" id="IPR003594">
    <property type="entry name" value="HATPase_dom"/>
</dbReference>
<evidence type="ECO:0000259" key="8">
    <source>
        <dbReference type="PROSITE" id="PS50109"/>
    </source>
</evidence>
<dbReference type="EC" id="2.7.13.3" evidence="2"/>
<evidence type="ECO:0000313" key="10">
    <source>
        <dbReference type="Proteomes" id="UP001241110"/>
    </source>
</evidence>
<dbReference type="Pfam" id="PF07695">
    <property type="entry name" value="7TMR-DISM_7TM"/>
    <property type="match status" value="1"/>
</dbReference>
<dbReference type="Proteomes" id="UP001241110">
    <property type="component" value="Unassembled WGS sequence"/>
</dbReference>
<evidence type="ECO:0000256" key="2">
    <source>
        <dbReference type="ARBA" id="ARBA00012438"/>
    </source>
</evidence>
<feature type="transmembrane region" description="Helical" evidence="7">
    <location>
        <begin position="232"/>
        <end position="255"/>
    </location>
</feature>
<feature type="transmembrane region" description="Helical" evidence="7">
    <location>
        <begin position="207"/>
        <end position="225"/>
    </location>
</feature>
<evidence type="ECO:0000313" key="9">
    <source>
        <dbReference type="EMBL" id="MDJ1483015.1"/>
    </source>
</evidence>
<accession>A0AAE3QPR1</accession>
<feature type="coiled-coil region" evidence="6">
    <location>
        <begin position="438"/>
        <end position="479"/>
    </location>
</feature>
<keyword evidence="3" id="KW-0808">Transferase</keyword>
<dbReference type="SMART" id="SM00387">
    <property type="entry name" value="HATPase_c"/>
    <property type="match status" value="1"/>
</dbReference>
<evidence type="ECO:0000256" key="3">
    <source>
        <dbReference type="ARBA" id="ARBA00022679"/>
    </source>
</evidence>